<evidence type="ECO:0000259" key="8">
    <source>
        <dbReference type="Pfam" id="PF04239"/>
    </source>
</evidence>
<evidence type="ECO:0000256" key="3">
    <source>
        <dbReference type="ARBA" id="ARBA00022475"/>
    </source>
</evidence>
<evidence type="ECO:0000259" key="9">
    <source>
        <dbReference type="Pfam" id="PF20730"/>
    </source>
</evidence>
<evidence type="ECO:0000313" key="10">
    <source>
        <dbReference type="EMBL" id="GAA0613824.1"/>
    </source>
</evidence>
<sequence length="234" mass="26422">MFEQLDFFEMTIRAIATFFILLLLTRLMGRKQLSQLTFFNYITGITIGSIAADISAESTTPFFNGLTSLVWWAVLTIVVGYIGLKQAKFRTIVDGQPAIIIKDGNILEEELKKHQLNLDDLTMLLREQNVLSPQDVDYATFEPNGKLAVILKPDKQPATKQDQNIISVQPTYIPTELVSDGHLLQQNLKEAGVTKDWLAKQLKSLDIALKDVFYVELKQDGTLYVDKRNDGLLD</sequence>
<gene>
    <name evidence="10" type="ORF">GCM10009001_33830</name>
</gene>
<accession>A0ABN1GL49</accession>
<feature type="domain" description="YetF C-terminal" evidence="8">
    <location>
        <begin position="85"/>
        <end position="217"/>
    </location>
</feature>
<keyword evidence="11" id="KW-1185">Reference proteome</keyword>
<comment type="similarity">
    <text evidence="2">Belongs to the UPF0702 family.</text>
</comment>
<feature type="transmembrane region" description="Helical" evidence="7">
    <location>
        <begin position="12"/>
        <end position="29"/>
    </location>
</feature>
<protein>
    <submittedName>
        <fullName evidence="10">DUF421 domain-containing protein</fullName>
    </submittedName>
</protein>
<dbReference type="PANTHER" id="PTHR34582">
    <property type="entry name" value="UPF0702 TRANSMEMBRANE PROTEIN YCAP"/>
    <property type="match status" value="1"/>
</dbReference>
<name>A0ABN1GL49_9BACI</name>
<dbReference type="InterPro" id="IPR023090">
    <property type="entry name" value="UPF0702_alpha/beta_dom_sf"/>
</dbReference>
<comment type="subcellular location">
    <subcellularLocation>
        <location evidence="1">Cell membrane</location>
        <topology evidence="1">Multi-pass membrane protein</topology>
    </subcellularLocation>
</comment>
<feature type="transmembrane region" description="Helical" evidence="7">
    <location>
        <begin position="36"/>
        <end position="56"/>
    </location>
</feature>
<evidence type="ECO:0000256" key="1">
    <source>
        <dbReference type="ARBA" id="ARBA00004651"/>
    </source>
</evidence>
<dbReference type="Pfam" id="PF20730">
    <property type="entry name" value="YetF_N"/>
    <property type="match status" value="1"/>
</dbReference>
<comment type="caution">
    <text evidence="10">The sequence shown here is derived from an EMBL/GenBank/DDBJ whole genome shotgun (WGS) entry which is preliminary data.</text>
</comment>
<dbReference type="Proteomes" id="UP001500866">
    <property type="component" value="Unassembled WGS sequence"/>
</dbReference>
<dbReference type="EMBL" id="BAAADS010000025">
    <property type="protein sequence ID" value="GAA0613824.1"/>
    <property type="molecule type" value="Genomic_DNA"/>
</dbReference>
<dbReference type="Gene3D" id="3.30.240.20">
    <property type="entry name" value="bsu07140 like domains"/>
    <property type="match status" value="2"/>
</dbReference>
<evidence type="ECO:0000256" key="6">
    <source>
        <dbReference type="ARBA" id="ARBA00023136"/>
    </source>
</evidence>
<evidence type="ECO:0000256" key="4">
    <source>
        <dbReference type="ARBA" id="ARBA00022692"/>
    </source>
</evidence>
<evidence type="ECO:0000313" key="11">
    <source>
        <dbReference type="Proteomes" id="UP001500866"/>
    </source>
</evidence>
<keyword evidence="5 7" id="KW-1133">Transmembrane helix</keyword>
<dbReference type="RefSeq" id="WP_343815832.1">
    <property type="nucleotide sequence ID" value="NZ_BAAADS010000025.1"/>
</dbReference>
<feature type="transmembrane region" description="Helical" evidence="7">
    <location>
        <begin position="62"/>
        <end position="84"/>
    </location>
</feature>
<dbReference type="InterPro" id="IPR007353">
    <property type="entry name" value="DUF421"/>
</dbReference>
<keyword evidence="3" id="KW-1003">Cell membrane</keyword>
<proteinExistence type="inferred from homology"/>
<feature type="domain" description="YetF-like N-terminal transmembrane" evidence="9">
    <location>
        <begin position="8"/>
        <end position="82"/>
    </location>
</feature>
<dbReference type="PANTHER" id="PTHR34582:SF6">
    <property type="entry name" value="UPF0702 TRANSMEMBRANE PROTEIN YCAP"/>
    <property type="match status" value="1"/>
</dbReference>
<keyword evidence="6 7" id="KW-0472">Membrane</keyword>
<evidence type="ECO:0000256" key="7">
    <source>
        <dbReference type="SAM" id="Phobius"/>
    </source>
</evidence>
<evidence type="ECO:0000256" key="5">
    <source>
        <dbReference type="ARBA" id="ARBA00022989"/>
    </source>
</evidence>
<keyword evidence="4 7" id="KW-0812">Transmembrane</keyword>
<dbReference type="InterPro" id="IPR048454">
    <property type="entry name" value="YetF_N"/>
</dbReference>
<organism evidence="10 11">
    <name type="scientific">Virgibacillus siamensis</name>
    <dbReference type="NCBI Taxonomy" id="480071"/>
    <lineage>
        <taxon>Bacteria</taxon>
        <taxon>Bacillati</taxon>
        <taxon>Bacillota</taxon>
        <taxon>Bacilli</taxon>
        <taxon>Bacillales</taxon>
        <taxon>Bacillaceae</taxon>
        <taxon>Virgibacillus</taxon>
    </lineage>
</organism>
<dbReference type="Pfam" id="PF04239">
    <property type="entry name" value="DUF421"/>
    <property type="match status" value="1"/>
</dbReference>
<reference evidence="10 11" key="1">
    <citation type="journal article" date="2019" name="Int. J. Syst. Evol. Microbiol.">
        <title>The Global Catalogue of Microorganisms (GCM) 10K type strain sequencing project: providing services to taxonomists for standard genome sequencing and annotation.</title>
        <authorList>
            <consortium name="The Broad Institute Genomics Platform"/>
            <consortium name="The Broad Institute Genome Sequencing Center for Infectious Disease"/>
            <person name="Wu L."/>
            <person name="Ma J."/>
        </authorList>
    </citation>
    <scope>NUCLEOTIDE SEQUENCE [LARGE SCALE GENOMIC DNA]</scope>
    <source>
        <strain evidence="10 11">JCM 15395</strain>
    </source>
</reference>
<evidence type="ECO:0000256" key="2">
    <source>
        <dbReference type="ARBA" id="ARBA00006448"/>
    </source>
</evidence>